<organism evidence="6 7">
    <name type="scientific">Enterobacter quasihormaechei</name>
    <dbReference type="NCBI Taxonomy" id="2529382"/>
    <lineage>
        <taxon>Bacteria</taxon>
        <taxon>Pseudomonadati</taxon>
        <taxon>Pseudomonadota</taxon>
        <taxon>Gammaproteobacteria</taxon>
        <taxon>Enterobacterales</taxon>
        <taxon>Enterobacteriaceae</taxon>
        <taxon>Enterobacter</taxon>
    </lineage>
</organism>
<dbReference type="InterPro" id="IPR052021">
    <property type="entry name" value="Type-I_RS_S_subunit"/>
</dbReference>
<dbReference type="GO" id="GO:0004519">
    <property type="term" value="F:endonuclease activity"/>
    <property type="evidence" value="ECO:0007669"/>
    <property type="project" value="UniProtKB-KW"/>
</dbReference>
<dbReference type="SUPFAM" id="SSF116734">
    <property type="entry name" value="DNA methylase specificity domain"/>
    <property type="match status" value="1"/>
</dbReference>
<gene>
    <name evidence="6" type="ORF">E0L16_19730</name>
</gene>
<keyword evidence="4" id="KW-0175">Coiled coil</keyword>
<evidence type="ECO:0000313" key="7">
    <source>
        <dbReference type="Proteomes" id="UP000291623"/>
    </source>
</evidence>
<dbReference type="InterPro" id="IPR044946">
    <property type="entry name" value="Restrct_endonuc_typeI_TRD_sf"/>
</dbReference>
<comment type="caution">
    <text evidence="6">The sequence shown here is derived from an EMBL/GenBank/DDBJ whole genome shotgun (WGS) entry which is preliminary data.</text>
</comment>
<evidence type="ECO:0000256" key="1">
    <source>
        <dbReference type="ARBA" id="ARBA00010923"/>
    </source>
</evidence>
<dbReference type="Gene3D" id="1.10.287.1120">
    <property type="entry name" value="Bipartite methylase S protein"/>
    <property type="match status" value="1"/>
</dbReference>
<protein>
    <submittedName>
        <fullName evidence="6">Restriction endonuclease subunit S</fullName>
    </submittedName>
</protein>
<dbReference type="InterPro" id="IPR000055">
    <property type="entry name" value="Restrct_endonuc_typeI_TRD"/>
</dbReference>
<dbReference type="PANTHER" id="PTHR30408">
    <property type="entry name" value="TYPE-1 RESTRICTION ENZYME ECOKI SPECIFICITY PROTEIN"/>
    <property type="match status" value="1"/>
</dbReference>
<dbReference type="GO" id="GO:0003677">
    <property type="term" value="F:DNA binding"/>
    <property type="evidence" value="ECO:0007669"/>
    <property type="project" value="UniProtKB-KW"/>
</dbReference>
<evidence type="ECO:0000313" key="6">
    <source>
        <dbReference type="EMBL" id="TCB82619.1"/>
    </source>
</evidence>
<name>A0AAE8UA28_9ENTR</name>
<dbReference type="Pfam" id="PF01420">
    <property type="entry name" value="Methylase_S"/>
    <property type="match status" value="1"/>
</dbReference>
<sequence>MEAAGTRGACGIVGQPAATNQSCMAIYPNEKLLSAYLYHWYVYNGEALAFKYCQGTKQLSYTAGLLRTIPLYIPNMVEEQTAIATILSDMDAELTALERKLAKFRDIKQGMMQQLLTGRIRLPLEQQP</sequence>
<proteinExistence type="inferred from homology"/>
<feature type="domain" description="Type I restriction modification DNA specificity" evidence="5">
    <location>
        <begin position="5"/>
        <end position="101"/>
    </location>
</feature>
<comment type="similarity">
    <text evidence="1">Belongs to the type-I restriction system S methylase family.</text>
</comment>
<keyword evidence="6" id="KW-0255">Endonuclease</keyword>
<evidence type="ECO:0000256" key="4">
    <source>
        <dbReference type="SAM" id="Coils"/>
    </source>
</evidence>
<dbReference type="Proteomes" id="UP000291623">
    <property type="component" value="Unassembled WGS sequence"/>
</dbReference>
<evidence type="ECO:0000256" key="2">
    <source>
        <dbReference type="ARBA" id="ARBA00022747"/>
    </source>
</evidence>
<reference evidence="6 7" key="1">
    <citation type="submission" date="2019-02" db="EMBL/GenBank/DDBJ databases">
        <title>The draft genome of Enterobacter spp. strains.</title>
        <authorList>
            <person name="Wang C."/>
            <person name="Feng Y."/>
            <person name="Zong Z."/>
        </authorList>
    </citation>
    <scope>NUCLEOTIDE SEQUENCE [LARGE SCALE GENOMIC DNA]</scope>
    <source>
        <strain evidence="6 7">WCHEQ120003</strain>
    </source>
</reference>
<keyword evidence="6" id="KW-0540">Nuclease</keyword>
<accession>A0AAE8UA28</accession>
<feature type="coiled-coil region" evidence="4">
    <location>
        <begin position="87"/>
        <end position="114"/>
    </location>
</feature>
<dbReference type="PANTHER" id="PTHR30408:SF12">
    <property type="entry name" value="TYPE I RESTRICTION ENZYME MJAVIII SPECIFICITY SUBUNIT"/>
    <property type="match status" value="1"/>
</dbReference>
<evidence type="ECO:0000259" key="5">
    <source>
        <dbReference type="Pfam" id="PF01420"/>
    </source>
</evidence>
<keyword evidence="2" id="KW-0680">Restriction system</keyword>
<dbReference type="EMBL" id="SJON01000021">
    <property type="protein sequence ID" value="TCB82619.1"/>
    <property type="molecule type" value="Genomic_DNA"/>
</dbReference>
<keyword evidence="6" id="KW-0378">Hydrolase</keyword>
<dbReference type="Gene3D" id="3.90.220.20">
    <property type="entry name" value="DNA methylase specificity domains"/>
    <property type="match status" value="1"/>
</dbReference>
<keyword evidence="3" id="KW-0238">DNA-binding</keyword>
<evidence type="ECO:0000256" key="3">
    <source>
        <dbReference type="ARBA" id="ARBA00023125"/>
    </source>
</evidence>
<dbReference type="GO" id="GO:0009307">
    <property type="term" value="P:DNA restriction-modification system"/>
    <property type="evidence" value="ECO:0007669"/>
    <property type="project" value="UniProtKB-KW"/>
</dbReference>
<dbReference type="AlphaFoldDB" id="A0AAE8UA28"/>